<name>A0AAW1SPM7_9CHLO</name>
<dbReference type="EMBL" id="JALJOV010001284">
    <property type="protein sequence ID" value="KAK9850604.1"/>
    <property type="molecule type" value="Genomic_DNA"/>
</dbReference>
<sequence>MPHGAQRLTSARKQITADYEQRRGNWPPPEFGLGMSEGAAPRPLVTLSHRTHSRSILNEEDIITLINDVYDVQLHPYGWQRHAGEAARGHFFGSMAEAAGMHYLTWTNTYPENAVLREYDFQPQEMEVPYTYQEHPSPEWPFPDEGPMAPVWAYQHTRVNIPSFQPVLEEAFSLAGIPKRAQHGPAGSAGSV</sequence>
<evidence type="ECO:0000313" key="1">
    <source>
        <dbReference type="EMBL" id="KAK9850604.1"/>
    </source>
</evidence>
<evidence type="ECO:0000313" key="2">
    <source>
        <dbReference type="Proteomes" id="UP001485043"/>
    </source>
</evidence>
<keyword evidence="2" id="KW-1185">Reference proteome</keyword>
<proteinExistence type="predicted"/>
<protein>
    <submittedName>
        <fullName evidence="1">Uncharacterized protein</fullName>
    </submittedName>
</protein>
<dbReference type="AlphaFoldDB" id="A0AAW1SPM7"/>
<reference evidence="1 2" key="1">
    <citation type="journal article" date="2024" name="Nat. Commun.">
        <title>Phylogenomics reveals the evolutionary origins of lichenization in chlorophyte algae.</title>
        <authorList>
            <person name="Puginier C."/>
            <person name="Libourel C."/>
            <person name="Otte J."/>
            <person name="Skaloud P."/>
            <person name="Haon M."/>
            <person name="Grisel S."/>
            <person name="Petersen M."/>
            <person name="Berrin J.G."/>
            <person name="Delaux P.M."/>
            <person name="Dal Grande F."/>
            <person name="Keller J."/>
        </authorList>
    </citation>
    <scope>NUCLEOTIDE SEQUENCE [LARGE SCALE GENOMIC DNA]</scope>
    <source>
        <strain evidence="1 2">SAG 2523</strain>
    </source>
</reference>
<organism evidence="1 2">
    <name type="scientific">Apatococcus fuscideae</name>
    <dbReference type="NCBI Taxonomy" id="2026836"/>
    <lineage>
        <taxon>Eukaryota</taxon>
        <taxon>Viridiplantae</taxon>
        <taxon>Chlorophyta</taxon>
        <taxon>core chlorophytes</taxon>
        <taxon>Trebouxiophyceae</taxon>
        <taxon>Chlorellales</taxon>
        <taxon>Chlorellaceae</taxon>
        <taxon>Apatococcus</taxon>
    </lineage>
</organism>
<gene>
    <name evidence="1" type="ORF">WJX84_012019</name>
</gene>
<accession>A0AAW1SPM7</accession>
<dbReference type="Proteomes" id="UP001485043">
    <property type="component" value="Unassembled WGS sequence"/>
</dbReference>
<comment type="caution">
    <text evidence="1">The sequence shown here is derived from an EMBL/GenBank/DDBJ whole genome shotgun (WGS) entry which is preliminary data.</text>
</comment>